<sequence>MSDLEKEEHEDVLQDEAEEEEENPIPADIDSSEEEEETDEEEAKRVAQDFIVDDEEEEELEEIAPPRKKKKPKKRKREKSTDLDDEDEISDDDLDLLEENTGIKIARSEEEPEEFEAAEGIEALLDPSALKQLRMTEADKSIRVKDLPERMLLRPDIVADRKLTDKEVDEASKYICDALVEYDGRRKSQQLYVAIRRVLKCLGQEFLEVPYIYAYRRDHIAEFLSDFSVSQEILDRADLWHIYDLEYQCRLFIEKREAIEKLLSKYEINNEYMTDILESSSNLESLSDLHEYIHHKFWREIAATKSDSSASRRRSKRTTFYEACLNRGLDKLVECMGVDVEIFCKSFIDDSLKHYRPSESKVDPIVTEQFFMNPAEDLATEKRGQIKVTIALEHEEEFIESLKRQITNNSTEIDRSWNKYRVDAVNQAFVKILRPIMEIWIKSRLTNDSEQWVMTETMKSLENRLNIRPFRSARMDADEIPRVAALSWGNGRRNTECICLDENGKLIESLCFKDLRKNDEFQRFVRFLRENKPRAIVVRCYDGRTKFLLETVQDGVEYYRNHGGEDIPVMAINDDVAKLYMLSQRGKREFPDYDGVVKYCISLARMLQCPISEYAALEDKIASIVYHPLQKLLPREKLLECLQRAFINIVNEIGVSINDVIHTQNKIDLLQYVSGLGPRKAEVLVKKILSEGNIELEKREDMQSNGSMGNKVFTNCAGFIRVRPKRVGSFDDTRIHPTYYILARKMVCDALDLDDDEAEEELYHTNNRRVDMLKRLAAEPEKLNDLILDDYAKSLSKYYESPTKLILHNIKTELMKPYADPRRIFEIPTPDQLFEMETGETDETLFTGLIVAAEVTRVEERALKCCLTEHQLDGTITIGNLVDYRITPQEMQSKYAVGQLLKAKIINIDKKKFTVALSTRSREMSTGKNLPLTRRKLDEDYDYDAEALYTPKQVKPKVIIARGPTRVIPHPMFHQKTYIEAIEYLGDKSNGSIVIRPSSKAMLVPIHIITDIVEKERDGAPVGRRLEVENGRYVYSDLDELIVEYVEQKARKVEELTNHMKFKPSEESLRSFLDMSLNMNSKQSSYGFCLDVDIPGGFCLMFKCKQNSNIETWV</sequence>
<evidence type="ECO:0000313" key="1">
    <source>
        <dbReference type="EMBL" id="CAG8499220.1"/>
    </source>
</evidence>
<proteinExistence type="predicted"/>
<organism evidence="1 2">
    <name type="scientific">Acaulospora colombiana</name>
    <dbReference type="NCBI Taxonomy" id="27376"/>
    <lineage>
        <taxon>Eukaryota</taxon>
        <taxon>Fungi</taxon>
        <taxon>Fungi incertae sedis</taxon>
        <taxon>Mucoromycota</taxon>
        <taxon>Glomeromycotina</taxon>
        <taxon>Glomeromycetes</taxon>
        <taxon>Diversisporales</taxon>
        <taxon>Acaulosporaceae</taxon>
        <taxon>Acaulospora</taxon>
    </lineage>
</organism>
<gene>
    <name evidence="1" type="ORF">ACOLOM_LOCUS2721</name>
</gene>
<protein>
    <submittedName>
        <fullName evidence="1">3403_t:CDS:1</fullName>
    </submittedName>
</protein>
<evidence type="ECO:0000313" key="2">
    <source>
        <dbReference type="Proteomes" id="UP000789525"/>
    </source>
</evidence>
<reference evidence="1" key="1">
    <citation type="submission" date="2021-06" db="EMBL/GenBank/DDBJ databases">
        <authorList>
            <person name="Kallberg Y."/>
            <person name="Tangrot J."/>
            <person name="Rosling A."/>
        </authorList>
    </citation>
    <scope>NUCLEOTIDE SEQUENCE</scope>
    <source>
        <strain evidence="1">CL356</strain>
    </source>
</reference>
<dbReference type="Proteomes" id="UP000789525">
    <property type="component" value="Unassembled WGS sequence"/>
</dbReference>
<accession>A0ACA9L0J5</accession>
<dbReference type="EMBL" id="CAJVPT010003714">
    <property type="protein sequence ID" value="CAG8499220.1"/>
    <property type="molecule type" value="Genomic_DNA"/>
</dbReference>
<comment type="caution">
    <text evidence="1">The sequence shown here is derived from an EMBL/GenBank/DDBJ whole genome shotgun (WGS) entry which is preliminary data.</text>
</comment>
<keyword evidence="2" id="KW-1185">Reference proteome</keyword>
<name>A0ACA9L0J5_9GLOM</name>